<protein>
    <submittedName>
        <fullName evidence="1">Uncharacterized protein</fullName>
    </submittedName>
</protein>
<dbReference type="GeneID" id="77174679"/>
<evidence type="ECO:0000313" key="2">
    <source>
        <dbReference type="Proteomes" id="UP000000391"/>
    </source>
</evidence>
<dbReference type="AlphaFoldDB" id="D7E7Y4"/>
<accession>D7E7Y4</accession>
<evidence type="ECO:0000313" key="1">
    <source>
        <dbReference type="EMBL" id="ADI73326.1"/>
    </source>
</evidence>
<gene>
    <name evidence="1" type="ordered locus">Metev_0408</name>
</gene>
<dbReference type="RefSeq" id="WP_013193894.1">
    <property type="nucleotide sequence ID" value="NC_014253.1"/>
</dbReference>
<name>D7E7Y4_METEZ</name>
<dbReference type="Proteomes" id="UP000000391">
    <property type="component" value="Chromosome"/>
</dbReference>
<sequence length="44" mass="5203">MTATKEDEEPKSCKKNGDKNLCMFIRTVKTFHKMAKEMDYCKKD</sequence>
<organism evidence="1 2">
    <name type="scientific">Methanohalobium evestigatum (strain ATCC BAA-1072 / DSM 3721 / NBRC 107634 / OCM 161 / Z-7303)</name>
    <dbReference type="NCBI Taxonomy" id="644295"/>
    <lineage>
        <taxon>Archaea</taxon>
        <taxon>Methanobacteriati</taxon>
        <taxon>Methanobacteriota</taxon>
        <taxon>Stenosarchaea group</taxon>
        <taxon>Methanomicrobia</taxon>
        <taxon>Methanosarcinales</taxon>
        <taxon>Methanosarcinaceae</taxon>
        <taxon>Methanohalobium</taxon>
    </lineage>
</organism>
<proteinExistence type="predicted"/>
<reference evidence="1 2" key="1">
    <citation type="submission" date="2010-06" db="EMBL/GenBank/DDBJ databases">
        <title>Complete sequence chromosome of Methanohalobium evestigatum Z-7303.</title>
        <authorList>
            <consortium name="US DOE Joint Genome Institute"/>
            <person name="Lucas S."/>
            <person name="Copeland A."/>
            <person name="Lapidus A."/>
            <person name="Cheng J.-F."/>
            <person name="Bruce D."/>
            <person name="Goodwin L."/>
            <person name="Pitluck S."/>
            <person name="Saunders E."/>
            <person name="Detter J.C."/>
            <person name="Han C."/>
            <person name="Tapia R."/>
            <person name="Land M."/>
            <person name="Hauser L."/>
            <person name="Kyrpides N."/>
            <person name="Mikhailova N."/>
            <person name="Sieprawska-Lupa M."/>
            <person name="Whitman W.B."/>
            <person name="Anderson I."/>
            <person name="Woyke T."/>
        </authorList>
    </citation>
    <scope>NUCLEOTIDE SEQUENCE [LARGE SCALE GENOMIC DNA]</scope>
    <source>
        <strain evidence="2">ATCC BAA-1072 / DSM 3721 / NBRC 107634 / OCM 161 / Z-7303</strain>
    </source>
</reference>
<dbReference type="EMBL" id="CP002069">
    <property type="protein sequence ID" value="ADI73326.1"/>
    <property type="molecule type" value="Genomic_DNA"/>
</dbReference>
<dbReference type="HOGENOM" id="CLU_3210731_0_0_2"/>
<dbReference type="KEGG" id="mev:Metev_0408"/>
<keyword evidence="2" id="KW-1185">Reference proteome</keyword>